<dbReference type="SUPFAM" id="SSF159941">
    <property type="entry name" value="MM3350-like"/>
    <property type="match status" value="1"/>
</dbReference>
<protein>
    <submittedName>
        <fullName evidence="1">Uncharacterized protein</fullName>
    </submittedName>
</protein>
<sequence length="312" mass="33788">MPSTLYRPHRHQQVASVVDLDAARARLRRAPRNQPRTLLVRCATSFADETILRHIGLSSDTSLEDVRRSLHIAFSVPGDTPTPSRFTLASSDQGRLDTAGAIGQYLHEGGDELFFHWGLWRFTLTLLDIYPRDDATPRALCVAGAGDFAGEPFDVAAINAQLLGPSAVENVLASVRPEVVDIVSRSTSMDFLPLLQALDLSRPAELDSFDASVAQILNTLPREQSREARDAFWCTILALSCLVDETTTDDVTESAMAALGWSADNGSSYSAGQIKQLCAGSLVRLASVGGYGTGGRSAVDKLDIYRALLRVK</sequence>
<dbReference type="RefSeq" id="WP_076598192.1">
    <property type="nucleotide sequence ID" value="NZ_CP046976.1"/>
</dbReference>
<evidence type="ECO:0000313" key="1">
    <source>
        <dbReference type="EMBL" id="SIS39003.1"/>
    </source>
</evidence>
<dbReference type="OrthoDB" id="4426135at2"/>
<accession>A0A1N7IPK0</accession>
<dbReference type="Proteomes" id="UP000186292">
    <property type="component" value="Unassembled WGS sequence"/>
</dbReference>
<dbReference type="AlphaFoldDB" id="A0A1N7IPK0"/>
<name>A0A1N7IPK0_9CORY</name>
<dbReference type="InterPro" id="IPR024047">
    <property type="entry name" value="MM3350-like_sf"/>
</dbReference>
<dbReference type="EMBL" id="FTOF01000001">
    <property type="protein sequence ID" value="SIS39003.1"/>
    <property type="molecule type" value="Genomic_DNA"/>
</dbReference>
<dbReference type="STRING" id="1161099.SAMN05444817_101213"/>
<reference evidence="2" key="1">
    <citation type="submission" date="2017-01" db="EMBL/GenBank/DDBJ databases">
        <authorList>
            <person name="Varghese N."/>
            <person name="Submissions S."/>
        </authorList>
    </citation>
    <scope>NUCLEOTIDE SEQUENCE [LARGE SCALE GENOMIC DNA]</scope>
    <source>
        <strain evidence="2">DSM 44531</strain>
    </source>
</reference>
<organism evidence="1 2">
    <name type="scientific">Corynebacterium appendicis CIP 107643</name>
    <dbReference type="NCBI Taxonomy" id="1161099"/>
    <lineage>
        <taxon>Bacteria</taxon>
        <taxon>Bacillati</taxon>
        <taxon>Actinomycetota</taxon>
        <taxon>Actinomycetes</taxon>
        <taxon>Mycobacteriales</taxon>
        <taxon>Corynebacteriaceae</taxon>
        <taxon>Corynebacterium</taxon>
    </lineage>
</organism>
<gene>
    <name evidence="1" type="ORF">SAMN05444817_101213</name>
</gene>
<keyword evidence="2" id="KW-1185">Reference proteome</keyword>
<proteinExistence type="predicted"/>
<evidence type="ECO:0000313" key="2">
    <source>
        <dbReference type="Proteomes" id="UP000186292"/>
    </source>
</evidence>